<gene>
    <name evidence="1" type="ORF">GKE97_01640</name>
</gene>
<name>A0A6I2QZ47_FLAPL</name>
<dbReference type="AlphaFoldDB" id="A0A6I2QZ47"/>
<dbReference type="Proteomes" id="UP000434475">
    <property type="component" value="Unassembled WGS sequence"/>
</dbReference>
<organism evidence="1 2">
    <name type="scientific">Flavonifractor plautii</name>
    <name type="common">Fusobacterium plautii</name>
    <dbReference type="NCBI Taxonomy" id="292800"/>
    <lineage>
        <taxon>Bacteria</taxon>
        <taxon>Bacillati</taxon>
        <taxon>Bacillota</taxon>
        <taxon>Clostridia</taxon>
        <taxon>Eubacteriales</taxon>
        <taxon>Oscillospiraceae</taxon>
        <taxon>Flavonifractor</taxon>
    </lineage>
</organism>
<accession>A0A6I2QZ47</accession>
<evidence type="ECO:0000313" key="2">
    <source>
        <dbReference type="Proteomes" id="UP000434475"/>
    </source>
</evidence>
<evidence type="ECO:0008006" key="3">
    <source>
        <dbReference type="Google" id="ProtNLM"/>
    </source>
</evidence>
<reference evidence="1 2" key="1">
    <citation type="journal article" date="2019" name="Nat. Med.">
        <title>A library of human gut bacterial isolates paired with longitudinal multiomics data enables mechanistic microbiome research.</title>
        <authorList>
            <person name="Poyet M."/>
            <person name="Groussin M."/>
            <person name="Gibbons S.M."/>
            <person name="Avila-Pacheco J."/>
            <person name="Jiang X."/>
            <person name="Kearney S.M."/>
            <person name="Perrotta A.R."/>
            <person name="Berdy B."/>
            <person name="Zhao S."/>
            <person name="Lieberman T.D."/>
            <person name="Swanson P.K."/>
            <person name="Smith M."/>
            <person name="Roesemann S."/>
            <person name="Alexander J.E."/>
            <person name="Rich S.A."/>
            <person name="Livny J."/>
            <person name="Vlamakis H."/>
            <person name="Clish C."/>
            <person name="Bullock K."/>
            <person name="Deik A."/>
            <person name="Scott J."/>
            <person name="Pierce K.A."/>
            <person name="Xavier R.J."/>
            <person name="Alm E.J."/>
        </authorList>
    </citation>
    <scope>NUCLEOTIDE SEQUENCE [LARGE SCALE GENOMIC DNA]</scope>
    <source>
        <strain evidence="1 2">BIOML-A2</strain>
    </source>
</reference>
<evidence type="ECO:0000313" key="1">
    <source>
        <dbReference type="EMBL" id="MSB18216.1"/>
    </source>
</evidence>
<comment type="caution">
    <text evidence="1">The sequence shown here is derived from an EMBL/GenBank/DDBJ whole genome shotgun (WGS) entry which is preliminary data.</text>
</comment>
<protein>
    <recommendedName>
        <fullName evidence="3">Type I restriction endonuclease subunit M</fullName>
    </recommendedName>
</protein>
<sequence length="94" mass="10917">MPQTKPVERFRPGKFYATPGALEQFSRIELSLCIRRHLAGDWGDLSTEDRRLNNQSLIRGGRLFSAYIMQNDRKLWIITEADRSATTCLLPEEY</sequence>
<proteinExistence type="predicted"/>
<dbReference type="RefSeq" id="WP_172697109.1">
    <property type="nucleotide sequence ID" value="NZ_WKPR01000002.1"/>
</dbReference>
<dbReference type="EMBL" id="WKPR01000002">
    <property type="protein sequence ID" value="MSB18216.1"/>
    <property type="molecule type" value="Genomic_DNA"/>
</dbReference>